<keyword evidence="7 12" id="KW-0328">Glycosyltransferase</keyword>
<evidence type="ECO:0000256" key="12">
    <source>
        <dbReference type="PIRNR" id="PIRNR006250"/>
    </source>
</evidence>
<dbReference type="EC" id="2.4.2.19" evidence="5"/>
<evidence type="ECO:0000259" key="14">
    <source>
        <dbReference type="Pfam" id="PF01729"/>
    </source>
</evidence>
<feature type="binding site" evidence="13">
    <location>
        <position position="163"/>
    </location>
    <ligand>
        <name>substrate</name>
    </ligand>
</feature>
<proteinExistence type="inferred from homology"/>
<dbReference type="Proteomes" id="UP000184076">
    <property type="component" value="Unassembled WGS sequence"/>
</dbReference>
<dbReference type="SUPFAM" id="SSF54675">
    <property type="entry name" value="Nicotinate/Quinolinate PRTase N-terminal domain-like"/>
    <property type="match status" value="1"/>
</dbReference>
<comment type="subunit">
    <text evidence="4">Hexamer formed by 3 homodimers.</text>
</comment>
<organism evidence="16 17">
    <name type="scientific">Desulfacinum infernum DSM 9756</name>
    <dbReference type="NCBI Taxonomy" id="1121391"/>
    <lineage>
        <taxon>Bacteria</taxon>
        <taxon>Pseudomonadati</taxon>
        <taxon>Thermodesulfobacteriota</taxon>
        <taxon>Syntrophobacteria</taxon>
        <taxon>Syntrophobacterales</taxon>
        <taxon>Syntrophobacteraceae</taxon>
        <taxon>Desulfacinum</taxon>
    </lineage>
</organism>
<keyword evidence="8 12" id="KW-0808">Transferase</keyword>
<evidence type="ECO:0000256" key="3">
    <source>
        <dbReference type="ARBA" id="ARBA00009400"/>
    </source>
</evidence>
<dbReference type="FunFam" id="3.90.1170.20:FF:000001">
    <property type="entry name" value="Nicotinate-nucleotide diphosphorylase (Carboxylating)"/>
    <property type="match status" value="1"/>
</dbReference>
<dbReference type="PIRSF" id="PIRSF006250">
    <property type="entry name" value="NadC_ModD"/>
    <property type="match status" value="1"/>
</dbReference>
<feature type="binding site" evidence="13">
    <location>
        <position position="193"/>
    </location>
    <ligand>
        <name>substrate</name>
    </ligand>
</feature>
<evidence type="ECO:0000313" key="17">
    <source>
        <dbReference type="Proteomes" id="UP000184076"/>
    </source>
</evidence>
<evidence type="ECO:0000256" key="5">
    <source>
        <dbReference type="ARBA" id="ARBA00011944"/>
    </source>
</evidence>
<protein>
    <recommendedName>
        <fullName evidence="11">Probable nicotinate-nucleotide pyrophosphorylase [carboxylating]</fullName>
        <ecNumber evidence="5">2.4.2.19</ecNumber>
    </recommendedName>
    <alternativeName>
        <fullName evidence="9">Quinolinate phosphoribosyltransferase [decarboxylating]</fullName>
    </alternativeName>
</protein>
<dbReference type="InterPro" id="IPR037128">
    <property type="entry name" value="Quinolinate_PRibosylTase_N_sf"/>
</dbReference>
<evidence type="ECO:0000256" key="1">
    <source>
        <dbReference type="ARBA" id="ARBA00003237"/>
    </source>
</evidence>
<comment type="catalytic activity">
    <reaction evidence="10">
        <text>nicotinate beta-D-ribonucleotide + CO2 + diphosphate = quinolinate + 5-phospho-alpha-D-ribose 1-diphosphate + 2 H(+)</text>
        <dbReference type="Rhea" id="RHEA:12733"/>
        <dbReference type="ChEBI" id="CHEBI:15378"/>
        <dbReference type="ChEBI" id="CHEBI:16526"/>
        <dbReference type="ChEBI" id="CHEBI:29959"/>
        <dbReference type="ChEBI" id="CHEBI:33019"/>
        <dbReference type="ChEBI" id="CHEBI:57502"/>
        <dbReference type="ChEBI" id="CHEBI:58017"/>
        <dbReference type="EC" id="2.4.2.19"/>
    </reaction>
</comment>
<evidence type="ECO:0000256" key="2">
    <source>
        <dbReference type="ARBA" id="ARBA00004893"/>
    </source>
</evidence>
<evidence type="ECO:0000313" key="16">
    <source>
        <dbReference type="EMBL" id="SHE56561.1"/>
    </source>
</evidence>
<comment type="function">
    <text evidence="1">Involved in the catabolism of quinolinic acid (QA).</text>
</comment>
<dbReference type="CDD" id="cd01572">
    <property type="entry name" value="QPRTase"/>
    <property type="match status" value="1"/>
</dbReference>
<feature type="binding site" evidence="13">
    <location>
        <position position="96"/>
    </location>
    <ligand>
        <name>substrate</name>
    </ligand>
</feature>
<dbReference type="GO" id="GO:0034213">
    <property type="term" value="P:quinolinate catabolic process"/>
    <property type="evidence" value="ECO:0007669"/>
    <property type="project" value="TreeGrafter"/>
</dbReference>
<dbReference type="Pfam" id="PF02749">
    <property type="entry name" value="QRPTase_N"/>
    <property type="match status" value="1"/>
</dbReference>
<evidence type="ECO:0000256" key="8">
    <source>
        <dbReference type="ARBA" id="ARBA00022679"/>
    </source>
</evidence>
<dbReference type="InterPro" id="IPR013785">
    <property type="entry name" value="Aldolase_TIM"/>
</dbReference>
<name>A0A1M4UIH4_9BACT</name>
<dbReference type="PANTHER" id="PTHR32179:SF3">
    <property type="entry name" value="NICOTINATE-NUCLEOTIDE PYROPHOSPHORYLASE [CARBOXYLATING]"/>
    <property type="match status" value="1"/>
</dbReference>
<evidence type="ECO:0000256" key="4">
    <source>
        <dbReference type="ARBA" id="ARBA00011218"/>
    </source>
</evidence>
<dbReference type="RefSeq" id="WP_073036630.1">
    <property type="nucleotide sequence ID" value="NZ_FQVB01000005.1"/>
</dbReference>
<dbReference type="PANTHER" id="PTHR32179">
    <property type="entry name" value="NICOTINATE-NUCLEOTIDE PYROPHOSPHORYLASE [CARBOXYLATING]"/>
    <property type="match status" value="1"/>
</dbReference>
<feature type="binding site" evidence="13">
    <location>
        <position position="153"/>
    </location>
    <ligand>
        <name>substrate</name>
    </ligand>
</feature>
<dbReference type="AlphaFoldDB" id="A0A1M4UIH4"/>
<sequence>MFLSLDERLRLALLEDVGPGDVTTRATVPADRVGEARAAVRGPCVLSGLTVFRRVFSLVDHALEIRSSCRDGDRVEADTVVSTVHGSLASILTAERTALNLLQRLCGIATLTDRLVQAVVGTRCRILDTRKTTPLWRDLEKAAVRHGGGKNHRFGLFDGILIKDNHVAAAGGVRQAIDRARRGAPHTLRVEVEVDTLDQLREALEAGADVIMLDNFSVDQVRRGVELASGRALLEVSGGITLETVRAYAETGVDFISVGALTHSAPAVDISLEVIG</sequence>
<reference evidence="17" key="1">
    <citation type="submission" date="2016-11" db="EMBL/GenBank/DDBJ databases">
        <authorList>
            <person name="Varghese N."/>
            <person name="Submissions S."/>
        </authorList>
    </citation>
    <scope>NUCLEOTIDE SEQUENCE [LARGE SCALE GENOMIC DNA]</scope>
    <source>
        <strain evidence="17">DSM 9756</strain>
    </source>
</reference>
<dbReference type="GO" id="GO:0009435">
    <property type="term" value="P:NAD+ biosynthetic process"/>
    <property type="evidence" value="ECO:0007669"/>
    <property type="project" value="UniProtKB-UniPathway"/>
</dbReference>
<dbReference type="GO" id="GO:0005737">
    <property type="term" value="C:cytoplasm"/>
    <property type="evidence" value="ECO:0007669"/>
    <property type="project" value="TreeGrafter"/>
</dbReference>
<dbReference type="UniPathway" id="UPA00253">
    <property type="reaction ID" value="UER00331"/>
</dbReference>
<feature type="binding site" evidence="13">
    <location>
        <begin position="237"/>
        <end position="239"/>
    </location>
    <ligand>
        <name>substrate</name>
    </ligand>
</feature>
<dbReference type="Gene3D" id="3.20.20.70">
    <property type="entry name" value="Aldolase class I"/>
    <property type="match status" value="1"/>
</dbReference>
<dbReference type="Pfam" id="PF01729">
    <property type="entry name" value="QRPTase_C"/>
    <property type="match status" value="1"/>
</dbReference>
<dbReference type="InterPro" id="IPR027277">
    <property type="entry name" value="NadC/ModD"/>
</dbReference>
<evidence type="ECO:0000259" key="15">
    <source>
        <dbReference type="Pfam" id="PF02749"/>
    </source>
</evidence>
<comment type="pathway">
    <text evidence="2">Cofactor biosynthesis; NAD(+) biosynthesis; nicotinate D-ribonucleotide from quinolinate: step 1/1.</text>
</comment>
<dbReference type="STRING" id="1121391.SAMN02745206_00491"/>
<dbReference type="OrthoDB" id="9782546at2"/>
<evidence type="ECO:0000256" key="11">
    <source>
        <dbReference type="ARBA" id="ARBA00069173"/>
    </source>
</evidence>
<dbReference type="InterPro" id="IPR004393">
    <property type="entry name" value="NadC"/>
</dbReference>
<feature type="binding site" evidence="13">
    <location>
        <position position="214"/>
    </location>
    <ligand>
        <name>substrate</name>
    </ligand>
</feature>
<dbReference type="InterPro" id="IPR036068">
    <property type="entry name" value="Nicotinate_pribotase-like_C"/>
</dbReference>
<gene>
    <name evidence="16" type="ORF">SAMN02745206_00491</name>
</gene>
<evidence type="ECO:0000256" key="13">
    <source>
        <dbReference type="PIRSR" id="PIRSR006250-1"/>
    </source>
</evidence>
<dbReference type="FunFam" id="3.20.20.70:FF:000030">
    <property type="entry name" value="Nicotinate-nucleotide pyrophosphorylase, carboxylating"/>
    <property type="match status" value="1"/>
</dbReference>
<keyword evidence="6" id="KW-0662">Pyridine nucleotide biosynthesis</keyword>
<dbReference type="GO" id="GO:0004514">
    <property type="term" value="F:nicotinate-nucleotide diphosphorylase (carboxylating) activity"/>
    <property type="evidence" value="ECO:0007669"/>
    <property type="project" value="UniProtKB-EC"/>
</dbReference>
<feature type="domain" description="Quinolinate phosphoribosyl transferase N-terminal" evidence="15">
    <location>
        <begin position="21"/>
        <end position="106"/>
    </location>
</feature>
<feature type="binding site" evidence="13">
    <location>
        <begin position="258"/>
        <end position="260"/>
    </location>
    <ligand>
        <name>substrate</name>
    </ligand>
</feature>
<evidence type="ECO:0000256" key="7">
    <source>
        <dbReference type="ARBA" id="ARBA00022676"/>
    </source>
</evidence>
<feature type="domain" description="Quinolinate phosphoribosyl transferase C-terminal" evidence="14">
    <location>
        <begin position="108"/>
        <end position="273"/>
    </location>
</feature>
<dbReference type="NCBIfam" id="TIGR00078">
    <property type="entry name" value="nadC"/>
    <property type="match status" value="1"/>
</dbReference>
<feature type="binding site" evidence="13">
    <location>
        <begin position="129"/>
        <end position="131"/>
    </location>
    <ligand>
        <name>substrate</name>
    </ligand>
</feature>
<accession>A0A1M4UIH4</accession>
<comment type="similarity">
    <text evidence="3 12">Belongs to the NadC/ModD family.</text>
</comment>
<dbReference type="InterPro" id="IPR022412">
    <property type="entry name" value="Quinolinate_PRibosylTrfase_N"/>
</dbReference>
<evidence type="ECO:0000256" key="10">
    <source>
        <dbReference type="ARBA" id="ARBA00047445"/>
    </source>
</evidence>
<dbReference type="InterPro" id="IPR002638">
    <property type="entry name" value="Quinolinate_PRibosylTrfase_C"/>
</dbReference>
<evidence type="ECO:0000256" key="9">
    <source>
        <dbReference type="ARBA" id="ARBA00033102"/>
    </source>
</evidence>
<keyword evidence="17" id="KW-1185">Reference proteome</keyword>
<evidence type="ECO:0000256" key="6">
    <source>
        <dbReference type="ARBA" id="ARBA00022642"/>
    </source>
</evidence>
<dbReference type="EMBL" id="FQVB01000005">
    <property type="protein sequence ID" value="SHE56561.1"/>
    <property type="molecule type" value="Genomic_DNA"/>
</dbReference>
<dbReference type="SUPFAM" id="SSF51690">
    <property type="entry name" value="Nicotinate/Quinolinate PRTase C-terminal domain-like"/>
    <property type="match status" value="1"/>
</dbReference>
<dbReference type="Gene3D" id="3.90.1170.20">
    <property type="entry name" value="Quinolinate phosphoribosyl transferase, N-terminal domain"/>
    <property type="match status" value="1"/>
</dbReference>